<keyword evidence="2" id="KW-1185">Reference proteome</keyword>
<protein>
    <submittedName>
        <fullName evidence="1">Uncharacterized protein</fullName>
    </submittedName>
</protein>
<dbReference type="AlphaFoldDB" id="A0AAV2HCQ1"/>
<proteinExistence type="predicted"/>
<dbReference type="EMBL" id="CAXITT010000093">
    <property type="protein sequence ID" value="CAL1531577.1"/>
    <property type="molecule type" value="Genomic_DNA"/>
</dbReference>
<evidence type="ECO:0000313" key="1">
    <source>
        <dbReference type="EMBL" id="CAL1531577.1"/>
    </source>
</evidence>
<sequence length="99" mass="11539">MFLILLGSKRDPLDRLKVDDLDSEEDDIQLYIDVEECMSRFEDILTNVCQDDDAVEIMDRSRMMEGTKKHAGLFTDMGLSKTKTTGRDETYNQLVRHNY</sequence>
<dbReference type="Proteomes" id="UP001497497">
    <property type="component" value="Unassembled WGS sequence"/>
</dbReference>
<gene>
    <name evidence="1" type="ORF">GSLYS_00005672001</name>
</gene>
<comment type="caution">
    <text evidence="1">The sequence shown here is derived from an EMBL/GenBank/DDBJ whole genome shotgun (WGS) entry which is preliminary data.</text>
</comment>
<reference evidence="1 2" key="1">
    <citation type="submission" date="2024-04" db="EMBL/GenBank/DDBJ databases">
        <authorList>
            <consortium name="Genoscope - CEA"/>
            <person name="William W."/>
        </authorList>
    </citation>
    <scope>NUCLEOTIDE SEQUENCE [LARGE SCALE GENOMIC DNA]</scope>
</reference>
<evidence type="ECO:0000313" key="2">
    <source>
        <dbReference type="Proteomes" id="UP001497497"/>
    </source>
</evidence>
<accession>A0AAV2HCQ1</accession>
<name>A0AAV2HCQ1_LYMST</name>
<organism evidence="1 2">
    <name type="scientific">Lymnaea stagnalis</name>
    <name type="common">Great pond snail</name>
    <name type="synonym">Helix stagnalis</name>
    <dbReference type="NCBI Taxonomy" id="6523"/>
    <lineage>
        <taxon>Eukaryota</taxon>
        <taxon>Metazoa</taxon>
        <taxon>Spiralia</taxon>
        <taxon>Lophotrochozoa</taxon>
        <taxon>Mollusca</taxon>
        <taxon>Gastropoda</taxon>
        <taxon>Heterobranchia</taxon>
        <taxon>Euthyneura</taxon>
        <taxon>Panpulmonata</taxon>
        <taxon>Hygrophila</taxon>
        <taxon>Lymnaeoidea</taxon>
        <taxon>Lymnaeidae</taxon>
        <taxon>Lymnaea</taxon>
    </lineage>
</organism>